<evidence type="ECO:0000256" key="7">
    <source>
        <dbReference type="ARBA" id="ARBA00023242"/>
    </source>
</evidence>
<dbReference type="InterPro" id="IPR007582">
    <property type="entry name" value="TFIID_NTD2"/>
</dbReference>
<dbReference type="Pfam" id="PF00400">
    <property type="entry name" value="WD40"/>
    <property type="match status" value="5"/>
</dbReference>
<dbReference type="PRINTS" id="PR00320">
    <property type="entry name" value="GPROTEINBRPT"/>
</dbReference>
<dbReference type="GO" id="GO:0010468">
    <property type="term" value="P:regulation of gene expression"/>
    <property type="evidence" value="ECO:0007669"/>
    <property type="project" value="EnsemblMetazoa"/>
</dbReference>
<keyword evidence="6" id="KW-0804">Transcription</keyword>
<feature type="repeat" description="WD" evidence="8">
    <location>
        <begin position="675"/>
        <end position="706"/>
    </location>
</feature>
<dbReference type="OrthoDB" id="10266330at2759"/>
<dbReference type="SUPFAM" id="SSF160897">
    <property type="entry name" value="Taf5 N-terminal domain-like"/>
    <property type="match status" value="1"/>
</dbReference>
<organism evidence="11 12">
    <name type="scientific">Drosophila erecta</name>
    <name type="common">Fruit fly</name>
    <dbReference type="NCBI Taxonomy" id="7220"/>
    <lineage>
        <taxon>Eukaryota</taxon>
        <taxon>Metazoa</taxon>
        <taxon>Ecdysozoa</taxon>
        <taxon>Arthropoda</taxon>
        <taxon>Hexapoda</taxon>
        <taxon>Insecta</taxon>
        <taxon>Pterygota</taxon>
        <taxon>Neoptera</taxon>
        <taxon>Endopterygota</taxon>
        <taxon>Diptera</taxon>
        <taxon>Brachycera</taxon>
        <taxon>Muscomorpha</taxon>
        <taxon>Ephydroidea</taxon>
        <taxon>Drosophilidae</taxon>
        <taxon>Drosophila</taxon>
        <taxon>Sophophora</taxon>
    </lineage>
</organism>
<evidence type="ECO:0000256" key="9">
    <source>
        <dbReference type="SAM" id="MobiDB-lite"/>
    </source>
</evidence>
<evidence type="ECO:0000259" key="10">
    <source>
        <dbReference type="Pfam" id="PF04494"/>
    </source>
</evidence>
<feature type="repeat" description="WD" evidence="8">
    <location>
        <begin position="717"/>
        <end position="750"/>
    </location>
</feature>
<keyword evidence="4" id="KW-0677">Repeat</keyword>
<evidence type="ECO:0000313" key="11">
    <source>
        <dbReference type="EMBL" id="EDV51297.1"/>
    </source>
</evidence>
<feature type="region of interest" description="Disordered" evidence="9">
    <location>
        <begin position="170"/>
        <end position="258"/>
    </location>
</feature>
<dbReference type="PROSITE" id="PS50294">
    <property type="entry name" value="WD_REPEATS_REGION"/>
    <property type="match status" value="5"/>
</dbReference>
<feature type="compositionally biased region" description="Basic and acidic residues" evidence="9">
    <location>
        <begin position="29"/>
        <end position="48"/>
    </location>
</feature>
<dbReference type="PANTHER" id="PTHR19879">
    <property type="entry name" value="TRANSCRIPTION INITIATION FACTOR TFIID"/>
    <property type="match status" value="1"/>
</dbReference>
<dbReference type="SUPFAM" id="SSF50978">
    <property type="entry name" value="WD40 repeat-like"/>
    <property type="match status" value="1"/>
</dbReference>
<dbReference type="KEGG" id="der:6546505"/>
<protein>
    <recommendedName>
        <fullName evidence="10">TFIID subunit TAF5 NTD2 domain-containing protein</fullName>
    </recommendedName>
</protein>
<dbReference type="OMA" id="LWCLLSW"/>
<dbReference type="GO" id="GO:0016251">
    <property type="term" value="F:RNA polymerase II general transcription initiation factor activity"/>
    <property type="evidence" value="ECO:0007669"/>
    <property type="project" value="TreeGrafter"/>
</dbReference>
<dbReference type="PROSITE" id="PS50082">
    <property type="entry name" value="WD_REPEATS_2"/>
    <property type="match status" value="5"/>
</dbReference>
<keyword evidence="7" id="KW-0539">Nucleus</keyword>
<dbReference type="InterPro" id="IPR001680">
    <property type="entry name" value="WD40_rpt"/>
</dbReference>
<evidence type="ECO:0000256" key="6">
    <source>
        <dbReference type="ARBA" id="ARBA00023163"/>
    </source>
</evidence>
<accession>B3NGR1</accession>
<feature type="compositionally biased region" description="Polar residues" evidence="9">
    <location>
        <begin position="276"/>
        <end position="285"/>
    </location>
</feature>
<dbReference type="PhylomeDB" id="B3NGR1"/>
<feature type="repeat" description="WD" evidence="8">
    <location>
        <begin position="801"/>
        <end position="835"/>
    </location>
</feature>
<sequence>MDITIPSSDEVYIISDSDDSRDDIIQELMKMEEAKEKNKNKEPQKSKIESSQIKMNKWYLKEFEDLMGLEIAGSDDEEDSDDLKSEKSSSSESDKISDSDDSNSDGSSTEWINTVKNVNLFAFNKSSEDTKPKASEELPSMPVFSGPMPSMPIYDAETCQFEMVAPIKQPDLIREETGAMMPNELDKSDSELEKEKYHPEEEDNTMDSNSSSSFSFSSLLNLSDSDDEDDYDQTDFDEQHKENKPTYWEEMSSRPVDRGEISQEELMAILNEDDSLTNPMKGSNSPDHRSDCDVDGAIKNRDGLDFYEDRAQFPENRENVSLLVMKEDSVFAEYELVVKKLIKLIQSAPSHYKYEIYILLYPLMALTYLQMMASDKIHRARMFLIRFQDHLDDSYIPRLMKLREICRPAEVPNKAQKLLTGHEKVKIEMSEGAFRQLLFCSEEWTRGQQEKLLSHFQIQSYSEDGQPQQRFAPGQPILEPIYYGAPEPLHKKDFAARPFFQKRRRKRNEPQALKNLHLPPVSRVYNPNPKRMDLLHMKNDEQHRMKLDRDNLPSTYLYTTSPSDEVVICANFSEGISMLALGTVSSKVFVFSLKPSKLVQVKAAQWLKVLDTGMAGVDKGMLDPTKKFTRRTLYGHQGPVYGCSFNPEDRFLLTCSEDFSIRLWCLLSWSCVVIFPGHLAPVCFVVFAPRGYYFATASDDCTARVWMQDNRKPARVLQGHLAELGVCLFHPNRHYMATGSADCTVRIWDIVKAVQVRLFRGHKSRITALTYSICGRYLVSGGDDNLIMIWDTANEILMQFFDHHKATINTMEIALDNNLLVVGGQDCQLTMWDFEQVVKNYLNRAKSSRVKNQEASQESSDKHLLASSFRSKGTPFYLIRFSRRNLLLGFCVAARDSENDVLGVKPSQRKEDKNKELGEWLDFLDTIKLKACFDLKDEIHLDTSQVEKENKS</sequence>
<dbReference type="GO" id="GO:0001673">
    <property type="term" value="C:male germ cell nucleus"/>
    <property type="evidence" value="ECO:0007669"/>
    <property type="project" value="EnsemblMetazoa"/>
</dbReference>
<dbReference type="InterPro" id="IPR037264">
    <property type="entry name" value="TFIID_NTD2_sf"/>
</dbReference>
<dbReference type="SMART" id="SM00320">
    <property type="entry name" value="WD40"/>
    <property type="match status" value="6"/>
</dbReference>
<comment type="subcellular location">
    <subcellularLocation>
        <location evidence="1">Nucleus</location>
    </subcellularLocation>
</comment>
<feature type="region of interest" description="Disordered" evidence="9">
    <location>
        <begin position="274"/>
        <end position="294"/>
    </location>
</feature>
<evidence type="ECO:0000256" key="8">
    <source>
        <dbReference type="PROSITE-ProRule" id="PRU00221"/>
    </source>
</evidence>
<feature type="repeat" description="WD" evidence="8">
    <location>
        <begin position="759"/>
        <end position="791"/>
    </location>
</feature>
<dbReference type="Gene3D" id="1.25.40.500">
    <property type="entry name" value="TFIID subunit TAF5, NTD2 domain"/>
    <property type="match status" value="1"/>
</dbReference>
<dbReference type="HOGENOM" id="CLU_006529_0_0_1"/>
<feature type="region of interest" description="Disordered" evidence="9">
    <location>
        <begin position="1"/>
        <end position="51"/>
    </location>
</feature>
<dbReference type="GO" id="GO:0007141">
    <property type="term" value="P:male meiosis I"/>
    <property type="evidence" value="ECO:0007669"/>
    <property type="project" value="EnsemblMetazoa"/>
</dbReference>
<keyword evidence="5" id="KW-0805">Transcription regulation</keyword>
<name>B3NGR1_DROER</name>
<dbReference type="CDD" id="cd00200">
    <property type="entry name" value="WD40"/>
    <property type="match status" value="1"/>
</dbReference>
<dbReference type="PANTHER" id="PTHR19879:SF1">
    <property type="entry name" value="CANNONBALL-RELATED"/>
    <property type="match status" value="1"/>
</dbReference>
<reference evidence="11 12" key="2">
    <citation type="journal article" date="2008" name="Bioinformatics">
        <title>Assembly reconciliation.</title>
        <authorList>
            <person name="Zimin A.V."/>
            <person name="Smith D.R."/>
            <person name="Sutton G."/>
            <person name="Yorke J.A."/>
        </authorList>
    </citation>
    <scope>NUCLEOTIDE SEQUENCE [LARGE SCALE GENOMIC DNA]</scope>
    <source>
        <strain evidence="11 12">TSC#14021-0224.01</strain>
    </source>
</reference>
<feature type="domain" description="TFIID subunit TAF5 NTD2" evidence="10">
    <location>
        <begin position="332"/>
        <end position="440"/>
    </location>
</feature>
<gene>
    <name evidence="11" type="primary">Dere\GG13977</name>
    <name evidence="11" type="synonym">dere_GLEANR_14192</name>
    <name evidence="11" type="synonym">GG13977</name>
    <name evidence="11" type="ORF">Dere_GG13977</name>
</gene>
<dbReference type="Proteomes" id="UP000008711">
    <property type="component" value="Unassembled WGS sequence"/>
</dbReference>
<dbReference type="GO" id="GO:0007286">
    <property type="term" value="P:spermatid development"/>
    <property type="evidence" value="ECO:0007669"/>
    <property type="project" value="EnsemblMetazoa"/>
</dbReference>
<dbReference type="EMBL" id="CH954178">
    <property type="protein sequence ID" value="EDV51297.1"/>
    <property type="molecule type" value="Genomic_DNA"/>
</dbReference>
<evidence type="ECO:0000256" key="1">
    <source>
        <dbReference type="ARBA" id="ARBA00004123"/>
    </source>
</evidence>
<evidence type="ECO:0000256" key="2">
    <source>
        <dbReference type="ARBA" id="ARBA00009435"/>
    </source>
</evidence>
<dbReference type="AlphaFoldDB" id="B3NGR1"/>
<keyword evidence="3 8" id="KW-0853">WD repeat</keyword>
<dbReference type="InterPro" id="IPR020472">
    <property type="entry name" value="WD40_PAC1"/>
</dbReference>
<feature type="compositionally biased region" description="Acidic residues" evidence="9">
    <location>
        <begin position="224"/>
        <end position="236"/>
    </location>
</feature>
<dbReference type="InterPro" id="IPR036322">
    <property type="entry name" value="WD40_repeat_dom_sf"/>
</dbReference>
<evidence type="ECO:0000256" key="4">
    <source>
        <dbReference type="ARBA" id="ARBA00022737"/>
    </source>
</evidence>
<feature type="compositionally biased region" description="Basic and acidic residues" evidence="9">
    <location>
        <begin position="184"/>
        <end position="199"/>
    </location>
</feature>
<proteinExistence type="inferred from homology"/>
<feature type="compositionally biased region" description="Low complexity" evidence="9">
    <location>
        <begin position="206"/>
        <end position="223"/>
    </location>
</feature>
<dbReference type="eggNOG" id="KOG0263">
    <property type="taxonomic scope" value="Eukaryota"/>
</dbReference>
<reference evidence="11 12" key="1">
    <citation type="journal article" date="2007" name="Nature">
        <title>Evolution of genes and genomes on the Drosophila phylogeny.</title>
        <authorList>
            <consortium name="Drosophila 12 Genomes Consortium"/>
            <person name="Clark A.G."/>
            <person name="Eisen M.B."/>
            <person name="Smith D.R."/>
            <person name="Bergman C.M."/>
            <person name="Oliver B."/>
            <person name="Markow T.A."/>
            <person name="Kaufman T.C."/>
            <person name="Kellis M."/>
            <person name="Gelbart W."/>
            <person name="Iyer V.N."/>
            <person name="Pollard D.A."/>
            <person name="Sackton T.B."/>
            <person name="Larracuente A.M."/>
            <person name="Singh N.D."/>
            <person name="Abad J.P."/>
            <person name="Abt D.N."/>
            <person name="Adryan B."/>
            <person name="Aguade M."/>
            <person name="Akashi H."/>
            <person name="Anderson W.W."/>
            <person name="Aquadro C.F."/>
            <person name="Ardell D.H."/>
            <person name="Arguello R."/>
            <person name="Artieri C.G."/>
            <person name="Barbash D.A."/>
            <person name="Barker D."/>
            <person name="Barsanti P."/>
            <person name="Batterham P."/>
            <person name="Batzoglou S."/>
            <person name="Begun D."/>
            <person name="Bhutkar A."/>
            <person name="Blanco E."/>
            <person name="Bosak S.A."/>
            <person name="Bradley R.K."/>
            <person name="Brand A.D."/>
            <person name="Brent M.R."/>
            <person name="Brooks A.N."/>
            <person name="Brown R.H."/>
            <person name="Butlin R.K."/>
            <person name="Caggese C."/>
            <person name="Calvi B.R."/>
            <person name="Bernardo de Carvalho A."/>
            <person name="Caspi A."/>
            <person name="Castrezana S."/>
            <person name="Celniker S.E."/>
            <person name="Chang J.L."/>
            <person name="Chapple C."/>
            <person name="Chatterji S."/>
            <person name="Chinwalla A."/>
            <person name="Civetta A."/>
            <person name="Clifton S.W."/>
            <person name="Comeron J.M."/>
            <person name="Costello J.C."/>
            <person name="Coyne J.A."/>
            <person name="Daub J."/>
            <person name="David R.G."/>
            <person name="Delcher A.L."/>
            <person name="Delehaunty K."/>
            <person name="Do C.B."/>
            <person name="Ebling H."/>
            <person name="Edwards K."/>
            <person name="Eickbush T."/>
            <person name="Evans J.D."/>
            <person name="Filipski A."/>
            <person name="Findeiss S."/>
            <person name="Freyhult E."/>
            <person name="Fulton L."/>
            <person name="Fulton R."/>
            <person name="Garcia A.C."/>
            <person name="Gardiner A."/>
            <person name="Garfield D.A."/>
            <person name="Garvin B.E."/>
            <person name="Gibson G."/>
            <person name="Gilbert D."/>
            <person name="Gnerre S."/>
            <person name="Godfrey J."/>
            <person name="Good R."/>
            <person name="Gotea V."/>
            <person name="Gravely B."/>
            <person name="Greenberg A.J."/>
            <person name="Griffiths-Jones S."/>
            <person name="Gross S."/>
            <person name="Guigo R."/>
            <person name="Gustafson E.A."/>
            <person name="Haerty W."/>
            <person name="Hahn M.W."/>
            <person name="Halligan D.L."/>
            <person name="Halpern A.L."/>
            <person name="Halter G.M."/>
            <person name="Han M.V."/>
            <person name="Heger A."/>
            <person name="Hillier L."/>
            <person name="Hinrichs A.S."/>
            <person name="Holmes I."/>
            <person name="Hoskins R.A."/>
            <person name="Hubisz M.J."/>
            <person name="Hultmark D."/>
            <person name="Huntley M.A."/>
            <person name="Jaffe D.B."/>
            <person name="Jagadeeshan S."/>
            <person name="Jeck W.R."/>
            <person name="Johnson J."/>
            <person name="Jones C.D."/>
            <person name="Jordan W.C."/>
            <person name="Karpen G.H."/>
            <person name="Kataoka E."/>
            <person name="Keightley P.D."/>
            <person name="Kheradpour P."/>
            <person name="Kirkness E.F."/>
            <person name="Koerich L.B."/>
            <person name="Kristiansen K."/>
            <person name="Kudrna D."/>
            <person name="Kulathinal R.J."/>
            <person name="Kumar S."/>
            <person name="Kwok R."/>
            <person name="Lander E."/>
            <person name="Langley C.H."/>
            <person name="Lapoint R."/>
            <person name="Lazzaro B.P."/>
            <person name="Lee S.J."/>
            <person name="Levesque L."/>
            <person name="Li R."/>
            <person name="Lin C.F."/>
            <person name="Lin M.F."/>
            <person name="Lindblad-Toh K."/>
            <person name="Llopart A."/>
            <person name="Long M."/>
            <person name="Low L."/>
            <person name="Lozovsky E."/>
            <person name="Lu J."/>
            <person name="Luo M."/>
            <person name="Machado C.A."/>
            <person name="Makalowski W."/>
            <person name="Marzo M."/>
            <person name="Matsuda M."/>
            <person name="Matzkin L."/>
            <person name="McAllister B."/>
            <person name="McBride C.S."/>
            <person name="McKernan B."/>
            <person name="McKernan K."/>
            <person name="Mendez-Lago M."/>
            <person name="Minx P."/>
            <person name="Mollenhauer M.U."/>
            <person name="Montooth K."/>
            <person name="Mount S.M."/>
            <person name="Mu X."/>
            <person name="Myers E."/>
            <person name="Negre B."/>
            <person name="Newfeld S."/>
            <person name="Nielsen R."/>
            <person name="Noor M.A."/>
            <person name="O'Grady P."/>
            <person name="Pachter L."/>
            <person name="Papaceit M."/>
            <person name="Parisi M.J."/>
            <person name="Parisi M."/>
            <person name="Parts L."/>
            <person name="Pedersen J.S."/>
            <person name="Pesole G."/>
            <person name="Phillippy A.M."/>
            <person name="Ponting C.P."/>
            <person name="Pop M."/>
            <person name="Porcelli D."/>
            <person name="Powell J.R."/>
            <person name="Prohaska S."/>
            <person name="Pruitt K."/>
            <person name="Puig M."/>
            <person name="Quesneville H."/>
            <person name="Ram K.R."/>
            <person name="Rand D."/>
            <person name="Rasmussen M.D."/>
            <person name="Reed L.K."/>
            <person name="Reenan R."/>
            <person name="Reily A."/>
            <person name="Remington K.A."/>
            <person name="Rieger T.T."/>
            <person name="Ritchie M.G."/>
            <person name="Robin C."/>
            <person name="Rogers Y.H."/>
            <person name="Rohde C."/>
            <person name="Rozas J."/>
            <person name="Rubenfield M.J."/>
            <person name="Ruiz A."/>
            <person name="Russo S."/>
            <person name="Salzberg S.L."/>
            <person name="Sanchez-Gracia A."/>
            <person name="Saranga D.J."/>
            <person name="Sato H."/>
            <person name="Schaeffer S.W."/>
            <person name="Schatz M.C."/>
            <person name="Schlenke T."/>
            <person name="Schwartz R."/>
            <person name="Segarra C."/>
            <person name="Singh R.S."/>
            <person name="Sirot L."/>
            <person name="Sirota M."/>
            <person name="Sisneros N.B."/>
            <person name="Smith C.D."/>
            <person name="Smith T.F."/>
            <person name="Spieth J."/>
            <person name="Stage D.E."/>
            <person name="Stark A."/>
            <person name="Stephan W."/>
            <person name="Strausberg R.L."/>
            <person name="Strempel S."/>
            <person name="Sturgill D."/>
            <person name="Sutton G."/>
            <person name="Sutton G.G."/>
            <person name="Tao W."/>
            <person name="Teichmann S."/>
            <person name="Tobari Y.N."/>
            <person name="Tomimura Y."/>
            <person name="Tsolas J.M."/>
            <person name="Valente V.L."/>
            <person name="Venter E."/>
            <person name="Venter J.C."/>
            <person name="Vicario S."/>
            <person name="Vieira F.G."/>
            <person name="Vilella A.J."/>
            <person name="Villasante A."/>
            <person name="Walenz B."/>
            <person name="Wang J."/>
            <person name="Wasserman M."/>
            <person name="Watts T."/>
            <person name="Wilson D."/>
            <person name="Wilson R.K."/>
            <person name="Wing R.A."/>
            <person name="Wolfner M.F."/>
            <person name="Wong A."/>
            <person name="Wong G.K."/>
            <person name="Wu C.I."/>
            <person name="Wu G."/>
            <person name="Yamamoto D."/>
            <person name="Yang H.P."/>
            <person name="Yang S.P."/>
            <person name="Yorke J.A."/>
            <person name="Yoshida K."/>
            <person name="Zdobnov E."/>
            <person name="Zhang P."/>
            <person name="Zhang Y."/>
            <person name="Zimin A.V."/>
            <person name="Baldwin J."/>
            <person name="Abdouelleil A."/>
            <person name="Abdulkadir J."/>
            <person name="Abebe A."/>
            <person name="Abera B."/>
            <person name="Abreu J."/>
            <person name="Acer S.C."/>
            <person name="Aftuck L."/>
            <person name="Alexander A."/>
            <person name="An P."/>
            <person name="Anderson E."/>
            <person name="Anderson S."/>
            <person name="Arachi H."/>
            <person name="Azer M."/>
            <person name="Bachantsang P."/>
            <person name="Barry A."/>
            <person name="Bayul T."/>
            <person name="Berlin A."/>
            <person name="Bessette D."/>
            <person name="Bloom T."/>
            <person name="Blye J."/>
            <person name="Boguslavskiy L."/>
            <person name="Bonnet C."/>
            <person name="Boukhgalter B."/>
            <person name="Bourzgui I."/>
            <person name="Brown A."/>
            <person name="Cahill P."/>
            <person name="Channer S."/>
            <person name="Cheshatsang Y."/>
            <person name="Chuda L."/>
            <person name="Citroen M."/>
            <person name="Collymore A."/>
            <person name="Cooke P."/>
            <person name="Costello M."/>
            <person name="D'Aco K."/>
            <person name="Daza R."/>
            <person name="De Haan G."/>
            <person name="DeGray S."/>
            <person name="DeMaso C."/>
            <person name="Dhargay N."/>
            <person name="Dooley K."/>
            <person name="Dooley E."/>
            <person name="Doricent M."/>
            <person name="Dorje P."/>
            <person name="Dorjee K."/>
            <person name="Dupes A."/>
            <person name="Elong R."/>
            <person name="Falk J."/>
            <person name="Farina A."/>
            <person name="Faro S."/>
            <person name="Ferguson D."/>
            <person name="Fisher S."/>
            <person name="Foley C.D."/>
            <person name="Franke A."/>
            <person name="Friedrich D."/>
            <person name="Gadbois L."/>
            <person name="Gearin G."/>
            <person name="Gearin C.R."/>
            <person name="Giannoukos G."/>
            <person name="Goode T."/>
            <person name="Graham J."/>
            <person name="Grandbois E."/>
            <person name="Grewal S."/>
            <person name="Gyaltsen K."/>
            <person name="Hafez N."/>
            <person name="Hagos B."/>
            <person name="Hall J."/>
            <person name="Henson C."/>
            <person name="Hollinger A."/>
            <person name="Honan T."/>
            <person name="Huard M.D."/>
            <person name="Hughes L."/>
            <person name="Hurhula B."/>
            <person name="Husby M.E."/>
            <person name="Kamat A."/>
            <person name="Kanga B."/>
            <person name="Kashin S."/>
            <person name="Khazanovich D."/>
            <person name="Kisner P."/>
            <person name="Lance K."/>
            <person name="Lara M."/>
            <person name="Lee W."/>
            <person name="Lennon N."/>
            <person name="Letendre F."/>
            <person name="LeVine R."/>
            <person name="Lipovsky A."/>
            <person name="Liu X."/>
            <person name="Liu J."/>
            <person name="Liu S."/>
            <person name="Lokyitsang T."/>
            <person name="Lokyitsang Y."/>
            <person name="Lubonja R."/>
            <person name="Lui A."/>
            <person name="MacDonald P."/>
            <person name="Magnisalis V."/>
            <person name="Maru K."/>
            <person name="Matthews C."/>
            <person name="McCusker W."/>
            <person name="McDonough S."/>
            <person name="Mehta T."/>
            <person name="Meldrim J."/>
            <person name="Meneus L."/>
            <person name="Mihai O."/>
            <person name="Mihalev A."/>
            <person name="Mihova T."/>
            <person name="Mittelman R."/>
            <person name="Mlenga V."/>
            <person name="Montmayeur A."/>
            <person name="Mulrain L."/>
            <person name="Navidi A."/>
            <person name="Naylor J."/>
            <person name="Negash T."/>
            <person name="Nguyen T."/>
            <person name="Nguyen N."/>
            <person name="Nicol R."/>
            <person name="Norbu C."/>
            <person name="Norbu N."/>
            <person name="Novod N."/>
            <person name="O'Neill B."/>
            <person name="Osman S."/>
            <person name="Markiewicz E."/>
            <person name="Oyono O.L."/>
            <person name="Patti C."/>
            <person name="Phunkhang P."/>
            <person name="Pierre F."/>
            <person name="Priest M."/>
            <person name="Raghuraman S."/>
            <person name="Rege F."/>
            <person name="Reyes R."/>
            <person name="Rise C."/>
            <person name="Rogov P."/>
            <person name="Ross K."/>
            <person name="Ryan E."/>
            <person name="Settipalli S."/>
            <person name="Shea T."/>
            <person name="Sherpa N."/>
            <person name="Shi L."/>
            <person name="Shih D."/>
            <person name="Sparrow T."/>
            <person name="Spaulding J."/>
            <person name="Stalker J."/>
            <person name="Stange-Thomann N."/>
            <person name="Stavropoulos S."/>
            <person name="Stone C."/>
            <person name="Strader C."/>
            <person name="Tesfaye S."/>
            <person name="Thomson T."/>
            <person name="Thoulutsang Y."/>
            <person name="Thoulutsang D."/>
            <person name="Topham K."/>
            <person name="Topping I."/>
            <person name="Tsamla T."/>
            <person name="Vassiliev H."/>
            <person name="Vo A."/>
            <person name="Wangchuk T."/>
            <person name="Wangdi T."/>
            <person name="Weiand M."/>
            <person name="Wilkinson J."/>
            <person name="Wilson A."/>
            <person name="Yadav S."/>
            <person name="Young G."/>
            <person name="Yu Q."/>
            <person name="Zembek L."/>
            <person name="Zhong D."/>
            <person name="Zimmer A."/>
            <person name="Zwirko Z."/>
            <person name="Jaffe D.B."/>
            <person name="Alvarez P."/>
            <person name="Brockman W."/>
            <person name="Butler J."/>
            <person name="Chin C."/>
            <person name="Gnerre S."/>
            <person name="Grabherr M."/>
            <person name="Kleber M."/>
            <person name="Mauceli E."/>
            <person name="MacCallum I."/>
        </authorList>
    </citation>
    <scope>NUCLEOTIDE SEQUENCE [LARGE SCALE GENOMIC DNA]</scope>
    <source>
        <strain evidence="11 12">TSC#14021-0224.01</strain>
    </source>
</reference>
<dbReference type="GO" id="GO:0005730">
    <property type="term" value="C:nucleolus"/>
    <property type="evidence" value="ECO:0007669"/>
    <property type="project" value="EnsemblMetazoa"/>
</dbReference>
<comment type="similarity">
    <text evidence="2">Belongs to the WD repeat TAF5 family.</text>
</comment>
<dbReference type="InterPro" id="IPR019775">
    <property type="entry name" value="WD40_repeat_CS"/>
</dbReference>
<dbReference type="PROSITE" id="PS00678">
    <property type="entry name" value="WD_REPEATS_1"/>
    <property type="match status" value="1"/>
</dbReference>
<feature type="repeat" description="WD" evidence="8">
    <location>
        <begin position="633"/>
        <end position="664"/>
    </location>
</feature>
<dbReference type="Gene3D" id="2.130.10.10">
    <property type="entry name" value="YVTN repeat-like/Quinoprotein amine dehydrogenase"/>
    <property type="match status" value="2"/>
</dbReference>
<evidence type="ECO:0000256" key="3">
    <source>
        <dbReference type="ARBA" id="ARBA00022574"/>
    </source>
</evidence>
<dbReference type="Pfam" id="PF04494">
    <property type="entry name" value="TFIID_NTD2"/>
    <property type="match status" value="1"/>
</dbReference>
<dbReference type="InterPro" id="IPR015943">
    <property type="entry name" value="WD40/YVTN_repeat-like_dom_sf"/>
</dbReference>
<evidence type="ECO:0000256" key="5">
    <source>
        <dbReference type="ARBA" id="ARBA00023015"/>
    </source>
</evidence>
<dbReference type="CDD" id="cd08044">
    <property type="entry name" value="TAF5_NTD2"/>
    <property type="match status" value="1"/>
</dbReference>
<keyword evidence="12" id="KW-1185">Reference proteome</keyword>
<feature type="compositionally biased region" description="Basic and acidic residues" evidence="9">
    <location>
        <begin position="82"/>
        <end position="98"/>
    </location>
</feature>
<feature type="region of interest" description="Disordered" evidence="9">
    <location>
        <begin position="70"/>
        <end position="111"/>
    </location>
</feature>
<evidence type="ECO:0000313" key="12">
    <source>
        <dbReference type="Proteomes" id="UP000008711"/>
    </source>
</evidence>